<feature type="repeat" description="TPR" evidence="7">
    <location>
        <begin position="175"/>
        <end position="208"/>
    </location>
</feature>
<evidence type="ECO:0000256" key="5">
    <source>
        <dbReference type="ARBA" id="ARBA00022803"/>
    </source>
</evidence>
<dbReference type="PANTHER" id="PTHR12558">
    <property type="entry name" value="CELL DIVISION CYCLE 16,23,27"/>
    <property type="match status" value="1"/>
</dbReference>
<dbReference type="InterPro" id="IPR007192">
    <property type="entry name" value="APC8"/>
</dbReference>
<reference evidence="9" key="1">
    <citation type="submission" date="2022-08" db="UniProtKB">
        <authorList>
            <consortium name="EnsemblMetazoa"/>
        </authorList>
    </citation>
    <scope>IDENTIFICATION</scope>
    <source>
        <strain evidence="9">05x7-T-G4-1.051#20</strain>
    </source>
</reference>
<dbReference type="SUPFAM" id="SSF48452">
    <property type="entry name" value="TPR-like"/>
    <property type="match status" value="1"/>
</dbReference>
<evidence type="ECO:0000313" key="10">
    <source>
        <dbReference type="Proteomes" id="UP000005408"/>
    </source>
</evidence>
<protein>
    <recommendedName>
        <fullName evidence="8">Cdc23 domain-containing protein</fullName>
    </recommendedName>
</protein>
<evidence type="ECO:0000313" key="9">
    <source>
        <dbReference type="EnsemblMetazoa" id="G16605.8:cds"/>
    </source>
</evidence>
<evidence type="ECO:0000256" key="2">
    <source>
        <dbReference type="ARBA" id="ARBA00022737"/>
    </source>
</evidence>
<keyword evidence="2" id="KW-0677">Repeat</keyword>
<dbReference type="Gene3D" id="1.25.40.10">
    <property type="entry name" value="Tetratricopeptide repeat domain"/>
    <property type="match status" value="2"/>
</dbReference>
<keyword evidence="1" id="KW-0132">Cell division</keyword>
<dbReference type="InterPro" id="IPR019734">
    <property type="entry name" value="TPR_rpt"/>
</dbReference>
<evidence type="ECO:0000256" key="1">
    <source>
        <dbReference type="ARBA" id="ARBA00022618"/>
    </source>
</evidence>
<dbReference type="GO" id="GO:0005680">
    <property type="term" value="C:anaphase-promoting complex"/>
    <property type="evidence" value="ECO:0007669"/>
    <property type="project" value="InterPro"/>
</dbReference>
<organism evidence="9 10">
    <name type="scientific">Magallana gigas</name>
    <name type="common">Pacific oyster</name>
    <name type="synonym">Crassostrea gigas</name>
    <dbReference type="NCBI Taxonomy" id="29159"/>
    <lineage>
        <taxon>Eukaryota</taxon>
        <taxon>Metazoa</taxon>
        <taxon>Spiralia</taxon>
        <taxon>Lophotrochozoa</taxon>
        <taxon>Mollusca</taxon>
        <taxon>Bivalvia</taxon>
        <taxon>Autobranchia</taxon>
        <taxon>Pteriomorphia</taxon>
        <taxon>Ostreida</taxon>
        <taxon>Ostreoidea</taxon>
        <taxon>Ostreidae</taxon>
        <taxon>Magallana</taxon>
    </lineage>
</organism>
<evidence type="ECO:0000256" key="4">
    <source>
        <dbReference type="ARBA" id="ARBA00022786"/>
    </source>
</evidence>
<sequence>MRGRSSVVVLNDFYKDFIEEHDKFYLAFSFFDLMEYDRAALSVQDCKNKKAYYLHMYGRYLADGKRKLDNAPDSFGPPDKLENGHLKTLKTELAKKYAITELDGFCIYLYGVGLKKLDLLKEAIEVFVDALLALSLPNHWMKHFFLGHIYLELQLNEEGLKIYQHLMDKGFVKSSYIVSQVAMAYNNMREVDMAVNAFTELTEMDPYRLENVDYFSNTLYIKARRCLVHQINPF</sequence>
<dbReference type="Pfam" id="PF04049">
    <property type="entry name" value="ANAPC8"/>
    <property type="match status" value="1"/>
</dbReference>
<keyword evidence="5 7" id="KW-0802">TPR repeat</keyword>
<dbReference type="Proteomes" id="UP000005408">
    <property type="component" value="Unassembled WGS sequence"/>
</dbReference>
<dbReference type="AlphaFoldDB" id="A0A8W8J2R0"/>
<dbReference type="GO" id="GO:0016567">
    <property type="term" value="P:protein ubiquitination"/>
    <property type="evidence" value="ECO:0007669"/>
    <property type="project" value="TreeGrafter"/>
</dbReference>
<evidence type="ECO:0000256" key="3">
    <source>
        <dbReference type="ARBA" id="ARBA00022776"/>
    </source>
</evidence>
<evidence type="ECO:0000259" key="8">
    <source>
        <dbReference type="Pfam" id="PF04049"/>
    </source>
</evidence>
<dbReference type="InterPro" id="IPR011990">
    <property type="entry name" value="TPR-like_helical_dom_sf"/>
</dbReference>
<keyword evidence="3" id="KW-0498">Mitosis</keyword>
<name>A0A8W8J2R0_MAGGI</name>
<evidence type="ECO:0000256" key="7">
    <source>
        <dbReference type="PROSITE-ProRule" id="PRU00339"/>
    </source>
</evidence>
<evidence type="ECO:0000256" key="6">
    <source>
        <dbReference type="ARBA" id="ARBA00023306"/>
    </source>
</evidence>
<keyword evidence="6" id="KW-0131">Cell cycle</keyword>
<proteinExistence type="predicted"/>
<feature type="domain" description="Cdc23" evidence="8">
    <location>
        <begin position="19"/>
        <end position="131"/>
    </location>
</feature>
<dbReference type="PROSITE" id="PS50005">
    <property type="entry name" value="TPR"/>
    <property type="match status" value="1"/>
</dbReference>
<accession>A0A8W8J2R0</accession>
<dbReference type="GO" id="GO:0031145">
    <property type="term" value="P:anaphase-promoting complex-dependent catabolic process"/>
    <property type="evidence" value="ECO:0007669"/>
    <property type="project" value="TreeGrafter"/>
</dbReference>
<keyword evidence="10" id="KW-1185">Reference proteome</keyword>
<dbReference type="GO" id="GO:0045842">
    <property type="term" value="P:positive regulation of mitotic metaphase/anaphase transition"/>
    <property type="evidence" value="ECO:0007669"/>
    <property type="project" value="TreeGrafter"/>
</dbReference>
<dbReference type="PANTHER" id="PTHR12558:SF10">
    <property type="entry name" value="CELL DIVISION CYCLE PROTEIN 23 HOMOLOG"/>
    <property type="match status" value="1"/>
</dbReference>
<dbReference type="GO" id="GO:0051301">
    <property type="term" value="P:cell division"/>
    <property type="evidence" value="ECO:0007669"/>
    <property type="project" value="UniProtKB-KW"/>
</dbReference>
<dbReference type="EnsemblMetazoa" id="G16605.8">
    <property type="protein sequence ID" value="G16605.8:cds"/>
    <property type="gene ID" value="G16605"/>
</dbReference>
<keyword evidence="4" id="KW-0833">Ubl conjugation pathway</keyword>